<evidence type="ECO:0000313" key="3">
    <source>
        <dbReference type="Proteomes" id="UP000466514"/>
    </source>
</evidence>
<dbReference type="InterPro" id="IPR041657">
    <property type="entry name" value="HTH_17"/>
</dbReference>
<dbReference type="GO" id="GO:0003677">
    <property type="term" value="F:DNA binding"/>
    <property type="evidence" value="ECO:0007669"/>
    <property type="project" value="InterPro"/>
</dbReference>
<dbReference type="SUPFAM" id="SSF46955">
    <property type="entry name" value="Putative DNA-binding domain"/>
    <property type="match status" value="1"/>
</dbReference>
<gene>
    <name evidence="2" type="ORF">MPSYJ_24820</name>
</gene>
<accession>A0A7I7M9Y8</accession>
<dbReference type="AlphaFoldDB" id="A0A7I7M9Y8"/>
<reference evidence="2 3" key="1">
    <citation type="journal article" date="2019" name="Emerg. Microbes Infect.">
        <title>Comprehensive subspecies identification of 175 nontuberculous mycobacteria species based on 7547 genomic profiles.</title>
        <authorList>
            <person name="Matsumoto Y."/>
            <person name="Kinjo T."/>
            <person name="Motooka D."/>
            <person name="Nabeya D."/>
            <person name="Jung N."/>
            <person name="Uechi K."/>
            <person name="Horii T."/>
            <person name="Iida T."/>
            <person name="Fujita J."/>
            <person name="Nakamura S."/>
        </authorList>
    </citation>
    <scope>NUCLEOTIDE SEQUENCE [LARGE SCALE GENOMIC DNA]</scope>
    <source>
        <strain evidence="2 3">JCM 13323</strain>
    </source>
</reference>
<dbReference type="NCBIfam" id="TIGR01764">
    <property type="entry name" value="excise"/>
    <property type="match status" value="1"/>
</dbReference>
<dbReference type="KEGG" id="mpsc:MPSYJ_24820"/>
<dbReference type="Proteomes" id="UP000466514">
    <property type="component" value="Chromosome"/>
</dbReference>
<dbReference type="Pfam" id="PF12728">
    <property type="entry name" value="HTH_17"/>
    <property type="match status" value="1"/>
</dbReference>
<organism evidence="2 3">
    <name type="scientific">Mycolicibacterium psychrotolerans</name>
    <dbReference type="NCBI Taxonomy" id="216929"/>
    <lineage>
        <taxon>Bacteria</taxon>
        <taxon>Bacillati</taxon>
        <taxon>Actinomycetota</taxon>
        <taxon>Actinomycetes</taxon>
        <taxon>Mycobacteriales</taxon>
        <taxon>Mycobacteriaceae</taxon>
        <taxon>Mycolicibacterium</taxon>
    </lineage>
</organism>
<sequence>MPPVTYQRPRRVNVTQAAEYAGCSVRTLRGLIAAGKLPVYRIGPKTYRVDLDELDNLMRSGVLGVA</sequence>
<dbReference type="InterPro" id="IPR009061">
    <property type="entry name" value="DNA-bd_dom_put_sf"/>
</dbReference>
<proteinExistence type="predicted"/>
<dbReference type="InterPro" id="IPR010093">
    <property type="entry name" value="SinI_DNA-bd"/>
</dbReference>
<evidence type="ECO:0000259" key="1">
    <source>
        <dbReference type="Pfam" id="PF12728"/>
    </source>
</evidence>
<dbReference type="EMBL" id="AP022574">
    <property type="protein sequence ID" value="BBX69021.1"/>
    <property type="molecule type" value="Genomic_DNA"/>
</dbReference>
<keyword evidence="3" id="KW-1185">Reference proteome</keyword>
<protein>
    <recommendedName>
        <fullName evidence="1">Helix-turn-helix domain-containing protein</fullName>
    </recommendedName>
</protein>
<name>A0A7I7M9Y8_9MYCO</name>
<evidence type="ECO:0000313" key="2">
    <source>
        <dbReference type="EMBL" id="BBX69021.1"/>
    </source>
</evidence>
<dbReference type="RefSeq" id="WP_163722598.1">
    <property type="nucleotide sequence ID" value="NZ_AP022574.1"/>
</dbReference>
<feature type="domain" description="Helix-turn-helix" evidence="1">
    <location>
        <begin position="13"/>
        <end position="60"/>
    </location>
</feature>